<evidence type="ECO:0000313" key="1">
    <source>
        <dbReference type="EMBL" id="MBU9766527.1"/>
    </source>
</evidence>
<dbReference type="EMBL" id="VOMB01000023">
    <property type="protein sequence ID" value="MBU9766527.1"/>
    <property type="molecule type" value="Genomic_DNA"/>
</dbReference>
<keyword evidence="2" id="KW-1185">Reference proteome</keyword>
<organism evidence="1 2">
    <name type="scientific">[Mycobacterium] fortunisiensis</name>
    <dbReference type="NCBI Taxonomy" id="2600579"/>
    <lineage>
        <taxon>Bacteria</taxon>
        <taxon>Bacillati</taxon>
        <taxon>Actinomycetota</taxon>
        <taxon>Actinomycetes</taxon>
        <taxon>Mycobacteriales</taxon>
        <taxon>Mycobacteriaceae</taxon>
        <taxon>Mycolicibacterium</taxon>
    </lineage>
</organism>
<gene>
    <name evidence="1" type="ORF">FR943_22125</name>
</gene>
<evidence type="ECO:0000313" key="2">
    <source>
        <dbReference type="Proteomes" id="UP000812982"/>
    </source>
</evidence>
<protein>
    <submittedName>
        <fullName evidence="1">Uncharacterized protein</fullName>
    </submittedName>
</protein>
<name>A0ABS6KS96_9MYCO</name>
<accession>A0ABS6KS96</accession>
<comment type="caution">
    <text evidence="1">The sequence shown here is derived from an EMBL/GenBank/DDBJ whole genome shotgun (WGS) entry which is preliminary data.</text>
</comment>
<reference evidence="1 2" key="1">
    <citation type="journal article" date="2021" name="Sci. Rep.">
        <title>Phenotypic and genomic hallmarks of a novel, potentially pathogenic rapidly growing Mycobacterium species related to the Mycobacterium fortuitum complex.</title>
        <authorList>
            <person name="Gharbi R."/>
            <person name="Khanna V."/>
            <person name="Frigui W."/>
            <person name="Mhenni B."/>
            <person name="Brosch R."/>
            <person name="Mardassi H."/>
        </authorList>
    </citation>
    <scope>NUCLEOTIDE SEQUENCE [LARGE SCALE GENOMIC DNA]</scope>
    <source>
        <strain evidence="1 2">TNTM28</strain>
    </source>
</reference>
<dbReference type="Proteomes" id="UP000812982">
    <property type="component" value="Unassembled WGS sequence"/>
</dbReference>
<dbReference type="RefSeq" id="WP_217160369.1">
    <property type="nucleotide sequence ID" value="NZ_VOMB01000023.1"/>
</dbReference>
<sequence>MVDSAEKAEQLCAQGQLERVLLTPAEFGGPDHPQNVVYCPLGSTESKAGVDLNIIAPLIQEGRVQAYAAMPKYEGNSFVPIALEITAWHPESPDAGVFAATLAMWGSALTAGPAIADGGQLP</sequence>
<proteinExistence type="predicted"/>